<dbReference type="SUPFAM" id="SSF53300">
    <property type="entry name" value="vWA-like"/>
    <property type="match status" value="1"/>
</dbReference>
<dbReference type="Proteomes" id="UP000013783">
    <property type="component" value="Unassembled WGS sequence"/>
</dbReference>
<feature type="domain" description="VWFA" evidence="2">
    <location>
        <begin position="330"/>
        <end position="547"/>
    </location>
</feature>
<evidence type="ECO:0000313" key="3">
    <source>
        <dbReference type="EMBL" id="EOH77526.1"/>
    </source>
</evidence>
<accession>R2RAA8</accession>
<dbReference type="PATRIC" id="fig|1158601.3.peg.2134"/>
<sequence>MKRLRKWLTFVMAFSCLINILPIKQLQAFAEKKEETSLIDTDQLQVSFETESLKGNNVWRIKTKRKSDAQRQRLKVKVLTDEKKEIDYPKIKGMEVQEGWLVDQEFTVSEKREMTFKLSEKQKSLLLYVQLDEQQLHSEEGEDEIRKDILETTEPFVLKLQDRKEDKQEHSATSTSNEKRKKTEASKETDKEQEGPRISGSQIANAALPSPVQRAGTYGINRYTNKVPVYKKDTKGTYPTNSWQPDNQTNVINHQGGIENQKGSDDLEIWDGKKNWDVTADRYENSYIHYGGANAPSISLRKYAKETDKEDAFTVKLNVRGGTVQKPGIDIFFLLDNSGSMIQNKIGNLTRKEVANDYLGKLLTALNDQQTVTGGRIQIGGHIFSDYRQWPNEPKLHSLSPTYSNWLQMQNQYASLSSAGDTYTQRGLIESDNYLSKSTDAKRRKVLFVLTDGTPTLSATPKGGYVDNNMYYDKIMINNFDYQENYTYGSRFQGVNDPSPTKIKPGNYPNGYKMADGKYINSHITTTNSTAKTLKDKGIEIHTVAIGINPAMDPPRVVEGHTKEELRSSKLLGTSRSKNNGRATNERSEYRCFQKSGNGGIKCRESVE</sequence>
<dbReference type="Proteomes" id="UP000014148">
    <property type="component" value="Unassembled WGS sequence"/>
</dbReference>
<dbReference type="SMART" id="SM00327">
    <property type="entry name" value="VWA"/>
    <property type="match status" value="1"/>
</dbReference>
<reference evidence="3 5" key="1">
    <citation type="submission" date="2013-02" db="EMBL/GenBank/DDBJ databases">
        <title>The Genome Sequence of Enterococcus malodoratus ATCC_43197.</title>
        <authorList>
            <consortium name="The Broad Institute Genome Sequencing Platform"/>
            <consortium name="The Broad Institute Genome Sequencing Center for Infectious Disease"/>
            <person name="Earl A.M."/>
            <person name="Gilmore M.S."/>
            <person name="Lebreton F."/>
            <person name="Walker B."/>
            <person name="Young S.K."/>
            <person name="Zeng Q."/>
            <person name="Gargeya S."/>
            <person name="Fitzgerald M."/>
            <person name="Haas B."/>
            <person name="Abouelleil A."/>
            <person name="Alvarado L."/>
            <person name="Arachchi H.M."/>
            <person name="Berlin A.M."/>
            <person name="Chapman S.B."/>
            <person name="Dewar J."/>
            <person name="Goldberg J."/>
            <person name="Griggs A."/>
            <person name="Gujja S."/>
            <person name="Hansen M."/>
            <person name="Howarth C."/>
            <person name="Imamovic A."/>
            <person name="Larimer J."/>
            <person name="McCowan C."/>
            <person name="Murphy C."/>
            <person name="Neiman D."/>
            <person name="Pearson M."/>
            <person name="Priest M."/>
            <person name="Roberts A."/>
            <person name="Saif S."/>
            <person name="Shea T."/>
            <person name="Sisk P."/>
            <person name="Sykes S."/>
            <person name="Wortman J."/>
            <person name="Nusbaum C."/>
            <person name="Birren B."/>
        </authorList>
    </citation>
    <scope>NUCLEOTIDE SEQUENCE [LARGE SCALE GENOMIC DNA]</scope>
    <source>
        <strain evidence="3 5">ATCC 43197</strain>
    </source>
</reference>
<organism evidence="3 5">
    <name type="scientific">Enterococcus malodoratus ATCC 43197</name>
    <dbReference type="NCBI Taxonomy" id="1158601"/>
    <lineage>
        <taxon>Bacteria</taxon>
        <taxon>Bacillati</taxon>
        <taxon>Bacillota</taxon>
        <taxon>Bacilli</taxon>
        <taxon>Lactobacillales</taxon>
        <taxon>Enterococcaceae</taxon>
        <taxon>Enterococcus</taxon>
    </lineage>
</organism>
<feature type="compositionally biased region" description="Polar residues" evidence="1">
    <location>
        <begin position="571"/>
        <end position="583"/>
    </location>
</feature>
<dbReference type="PROSITE" id="PS50234">
    <property type="entry name" value="VWFA"/>
    <property type="match status" value="1"/>
</dbReference>
<comment type="caution">
    <text evidence="3">The sequence shown here is derived from an EMBL/GenBank/DDBJ whole genome shotgun (WGS) entry which is preliminary data.</text>
</comment>
<dbReference type="InterPro" id="IPR002035">
    <property type="entry name" value="VWF_A"/>
</dbReference>
<dbReference type="AlphaFoldDB" id="R2RAA8"/>
<evidence type="ECO:0000313" key="6">
    <source>
        <dbReference type="Proteomes" id="UP000014148"/>
    </source>
</evidence>
<dbReference type="OrthoDB" id="2056845at2"/>
<dbReference type="eggNOG" id="COG2304">
    <property type="taxonomic scope" value="Bacteria"/>
</dbReference>
<evidence type="ECO:0000313" key="4">
    <source>
        <dbReference type="EMBL" id="EOT64060.1"/>
    </source>
</evidence>
<feature type="compositionally biased region" description="Basic and acidic residues" evidence="1">
    <location>
        <begin position="556"/>
        <end position="568"/>
    </location>
</feature>
<dbReference type="CDD" id="cd00198">
    <property type="entry name" value="vWFA"/>
    <property type="match status" value="1"/>
</dbReference>
<dbReference type="STRING" id="71451.RV07_GL002081"/>
<dbReference type="InterPro" id="IPR036465">
    <property type="entry name" value="vWFA_dom_sf"/>
</dbReference>
<gene>
    <name evidence="4" type="ORF">I585_03257</name>
    <name evidence="3" type="ORF">UAI_02163</name>
</gene>
<feature type="compositionally biased region" description="Basic and acidic residues" evidence="1">
    <location>
        <begin position="160"/>
        <end position="170"/>
    </location>
</feature>
<dbReference type="EMBL" id="AJAK01000015">
    <property type="protein sequence ID" value="EOH77526.1"/>
    <property type="molecule type" value="Genomic_DNA"/>
</dbReference>
<name>R2RAA8_9ENTE</name>
<feature type="region of interest" description="Disordered" evidence="1">
    <location>
        <begin position="160"/>
        <end position="210"/>
    </location>
</feature>
<proteinExistence type="predicted"/>
<dbReference type="Gene3D" id="3.40.50.410">
    <property type="entry name" value="von Willebrand factor, type A domain"/>
    <property type="match status" value="1"/>
</dbReference>
<feature type="compositionally biased region" description="Basic and acidic residues" evidence="1">
    <location>
        <begin position="177"/>
        <end position="195"/>
    </location>
</feature>
<evidence type="ECO:0000313" key="5">
    <source>
        <dbReference type="Proteomes" id="UP000013783"/>
    </source>
</evidence>
<evidence type="ECO:0000259" key="2">
    <source>
        <dbReference type="PROSITE" id="PS50234"/>
    </source>
</evidence>
<feature type="region of interest" description="Disordered" evidence="1">
    <location>
        <begin position="552"/>
        <end position="588"/>
    </location>
</feature>
<reference evidence="4 6" key="2">
    <citation type="submission" date="2013-03" db="EMBL/GenBank/DDBJ databases">
        <title>The Genome Sequence of Enterococcus malodoratus ATCC_43197 (PacBio/Illumina hybrid assembly).</title>
        <authorList>
            <consortium name="The Broad Institute Genomics Platform"/>
            <consortium name="The Broad Institute Genome Sequencing Center for Infectious Disease"/>
            <person name="Earl A."/>
            <person name="Russ C."/>
            <person name="Gilmore M."/>
            <person name="Surin D."/>
            <person name="Walker B."/>
            <person name="Young S."/>
            <person name="Zeng Q."/>
            <person name="Gargeya S."/>
            <person name="Fitzgerald M."/>
            <person name="Haas B."/>
            <person name="Abouelleil A."/>
            <person name="Allen A.W."/>
            <person name="Alvarado L."/>
            <person name="Arachchi H.M."/>
            <person name="Berlin A.M."/>
            <person name="Chapman S.B."/>
            <person name="Gainer-Dewar J."/>
            <person name="Goldberg J."/>
            <person name="Griggs A."/>
            <person name="Gujja S."/>
            <person name="Hansen M."/>
            <person name="Howarth C."/>
            <person name="Imamovic A."/>
            <person name="Ireland A."/>
            <person name="Larimer J."/>
            <person name="McCowan C."/>
            <person name="Murphy C."/>
            <person name="Pearson M."/>
            <person name="Poon T.W."/>
            <person name="Priest M."/>
            <person name="Roberts A."/>
            <person name="Saif S."/>
            <person name="Shea T."/>
            <person name="Sisk P."/>
            <person name="Sykes S."/>
            <person name="Wortman J."/>
            <person name="Nusbaum C."/>
            <person name="Birren B."/>
        </authorList>
    </citation>
    <scope>NUCLEOTIDE SEQUENCE [LARGE SCALE GENOMIC DNA]</scope>
    <source>
        <strain evidence="4 6">ATCC 43197</strain>
    </source>
</reference>
<protein>
    <recommendedName>
        <fullName evidence="2">VWFA domain-containing protein</fullName>
    </recommendedName>
</protein>
<dbReference type="RefSeq" id="WP_010740997.1">
    <property type="nucleotide sequence ID" value="NZ_KB946250.1"/>
</dbReference>
<evidence type="ECO:0000256" key="1">
    <source>
        <dbReference type="SAM" id="MobiDB-lite"/>
    </source>
</evidence>
<keyword evidence="6" id="KW-1185">Reference proteome</keyword>
<dbReference type="EMBL" id="ASWA01000004">
    <property type="protein sequence ID" value="EOT64060.1"/>
    <property type="molecule type" value="Genomic_DNA"/>
</dbReference>